<evidence type="ECO:0000256" key="1">
    <source>
        <dbReference type="ARBA" id="ARBA00004166"/>
    </source>
</evidence>
<feature type="region of interest" description="Disordered" evidence="16">
    <location>
        <begin position="443"/>
        <end position="478"/>
    </location>
</feature>
<dbReference type="PROSITE" id="PS01047">
    <property type="entry name" value="HMA_1"/>
    <property type="match status" value="6"/>
</dbReference>
<keyword evidence="8" id="KW-0187">Copper transport</keyword>
<keyword evidence="7 15" id="KW-0547">Nucleotide-binding</keyword>
<feature type="domain" description="HMA" evidence="17">
    <location>
        <begin position="173"/>
        <end position="239"/>
    </location>
</feature>
<feature type="transmembrane region" description="Helical" evidence="15">
    <location>
        <begin position="964"/>
        <end position="988"/>
    </location>
</feature>
<feature type="transmembrane region" description="Helical" evidence="15">
    <location>
        <begin position="649"/>
        <end position="668"/>
    </location>
</feature>
<dbReference type="InterPro" id="IPR006122">
    <property type="entry name" value="HMA_Cu_ion-bd"/>
</dbReference>
<dbReference type="Pfam" id="PF00403">
    <property type="entry name" value="HMA"/>
    <property type="match status" value="6"/>
</dbReference>
<evidence type="ECO:0000256" key="4">
    <source>
        <dbReference type="ARBA" id="ARBA00022692"/>
    </source>
</evidence>
<feature type="transmembrane region" description="Helical" evidence="15">
    <location>
        <begin position="1409"/>
        <end position="1429"/>
    </location>
</feature>
<dbReference type="EMBL" id="JACTAM010000014">
    <property type="protein sequence ID" value="KAI2656699.1"/>
    <property type="molecule type" value="Genomic_DNA"/>
</dbReference>
<evidence type="ECO:0000256" key="8">
    <source>
        <dbReference type="ARBA" id="ARBA00022796"/>
    </source>
</evidence>
<evidence type="ECO:0000256" key="13">
    <source>
        <dbReference type="ARBA" id="ARBA00023065"/>
    </source>
</evidence>
<organism evidence="18 19">
    <name type="scientific">Labeo rohita</name>
    <name type="common">Indian major carp</name>
    <name type="synonym">Cyprinus rohita</name>
    <dbReference type="NCBI Taxonomy" id="84645"/>
    <lineage>
        <taxon>Eukaryota</taxon>
        <taxon>Metazoa</taxon>
        <taxon>Chordata</taxon>
        <taxon>Craniata</taxon>
        <taxon>Vertebrata</taxon>
        <taxon>Euteleostomi</taxon>
        <taxon>Actinopterygii</taxon>
        <taxon>Neopterygii</taxon>
        <taxon>Teleostei</taxon>
        <taxon>Ostariophysi</taxon>
        <taxon>Cypriniformes</taxon>
        <taxon>Cyprinidae</taxon>
        <taxon>Labeoninae</taxon>
        <taxon>Labeonini</taxon>
        <taxon>Labeo</taxon>
    </lineage>
</organism>
<dbReference type="PROSITE" id="PS00154">
    <property type="entry name" value="ATPASE_E1_E2"/>
    <property type="match status" value="1"/>
</dbReference>
<feature type="transmembrane region" description="Helical" evidence="15">
    <location>
        <begin position="1008"/>
        <end position="1031"/>
    </location>
</feature>
<dbReference type="NCBIfam" id="TIGR01525">
    <property type="entry name" value="ATPase-IB_hvy"/>
    <property type="match status" value="1"/>
</dbReference>
<dbReference type="PANTHER" id="PTHR46594:SF4">
    <property type="entry name" value="P-TYPE CATION-TRANSPORTING ATPASE"/>
    <property type="match status" value="1"/>
</dbReference>
<keyword evidence="13" id="KW-0406">Ion transport</keyword>
<keyword evidence="14 15" id="KW-0472">Membrane</keyword>
<evidence type="ECO:0000256" key="7">
    <source>
        <dbReference type="ARBA" id="ARBA00022741"/>
    </source>
</evidence>
<evidence type="ECO:0000256" key="12">
    <source>
        <dbReference type="ARBA" id="ARBA00023008"/>
    </source>
</evidence>
<keyword evidence="11 15" id="KW-1133">Transmembrane helix</keyword>
<name>A0ABQ8M217_LABRO</name>
<dbReference type="InterPro" id="IPR036163">
    <property type="entry name" value="HMA_dom_sf"/>
</dbReference>
<dbReference type="InterPro" id="IPR023298">
    <property type="entry name" value="ATPase_P-typ_TM_dom_sf"/>
</dbReference>
<protein>
    <recommendedName>
        <fullName evidence="2">P-type Cu(+) transporter</fullName>
        <ecNumber evidence="2">7.2.2.8</ecNumber>
    </recommendedName>
</protein>
<gene>
    <name evidence="18" type="ORF">H4Q32_020681</name>
</gene>
<keyword evidence="19" id="KW-1185">Reference proteome</keyword>
<comment type="similarity">
    <text evidence="15">Belongs to the cation transport ATPase (P-type) (TC 3.A.3) family. Type IB subfamily.</text>
</comment>
<dbReference type="PRINTS" id="PR00942">
    <property type="entry name" value="CUATPASEI"/>
</dbReference>
<dbReference type="CDD" id="cd02094">
    <property type="entry name" value="P-type_ATPase_Cu-like"/>
    <property type="match status" value="1"/>
</dbReference>
<dbReference type="SUPFAM" id="SSF55008">
    <property type="entry name" value="HMA, heavy metal-associated domain"/>
    <property type="match status" value="6"/>
</dbReference>
<comment type="caution">
    <text evidence="18">The sequence shown here is derived from an EMBL/GenBank/DDBJ whole genome shotgun (WGS) entry which is preliminary data.</text>
</comment>
<sequence>MEMTDVCSPGGGMASSTNLCRVTLGVQGMTCGSCVQSIEGRIGGLPGVIHIQVSLELTNATVTYDHTRHSPESLAEAIEDMGFECSLTNATSTPVQTETKVFSKAGCSTDSIQQARSALAQTKGVVETQEGADSLAVTFAPSLVSVERLGEVMSCLVPDAEEGPSSRSSSGVEAVKMRIEGMVCLSCTTTIEGKIGKLKGVEKIKVSLESQEATVLYLPYVITVDEIVNQIEVAGFKAVVKSKPRQLKLSASEVERLLSAPKQTAVSSPEEKVSEPSTDSTITTLLQVAGMHCKSCVVNIQDNISKLPGVSSVVVSLENRQASIQHNPKQISVVELQKAIEALPPGNFKATLPTSPEPSFHQPLVSVADIHIEGMTCGSCVQSIEGMISQKKGVRSAQVSLANHQGTFEYDPLVTTPEELRVAIEDMGFDAFLPETNSLVPSVVKSSSPPTQSVQSSSISPVWSAVKENEAENDDEPSTNTISKCFIQIGGMTCASCVANIERNLKNEHGVHSVLVALMASKAEVRYSPSIIDPQRIADFIRELGFTATVMENYDGSDGTLELVVRGMTCASCVHKIESNLMKQKGILYASVALATNKAHIKYDPEVTGPRDIIRWIENMGFTASLVKKDRPGSHLDHSHEIQQWKRSFLISLFFCVPVMGMMIYMIIMDHQLETSHHHNTTAEDREMYHSTMFLEKQLMPGLSIMNLISFLFCVPVQFIGGRYFYCQAYKAVKHRTANMDVLIVLATTIAFTYSVVILLVAMVEGAKVNPITFFDTPPMLFVFISLGRWLEQIAKSKTSEALSKLMSLQATEATVVTLNDDMSVLSEEQVDVELVQRGDVVKVVPGGKFPVDGRVIEGHSMADESLITGLHDDRVLVMITISAFFNLKSLIICDVCPLGEAMPVTKKPGSTVIAGSINQNGSLLIKATHVGTDTTLSQIVKLVEEAQTSKAPIQQFADKISGYFVPFIVGVSFLTLIAWILIGFVNFPLVEKYFPGYDKSISEAEAVIRFAFQASITVLCIACPCSLGLATPTAVMVGTGVGAQNGILIKGGEPLEMAHKIQSVVFDKTGTITYGAPKVVQVKMLAEGNRIPRSKLLAIVGTAENNSEHPLGAAITKYCKQELGTESLGTCTDFQAVPGCGIRCLVSNTENLLKRGDSDSEENQRNAVLIQISDTRAHSIDHPLIMDPQPLTVVQTASYVVLIGNREWMRRNALQVRADVDEAMMEHEKRGRTAVLVAVDNELCAMVAIADMVKPEAELAVHTLTAMGLEVVLMTGDNSKTARAIAAQVGIRKVFAEVLPSHKVAKVEQLQLAGKRVAMVGDGVNDSPALAMADVGIAIGTGTDVAIEAADVVLIRNDLLDVVGSIDLSKKTVKRIRINFVFALIYNLVGIPIAAGVFMPVGLVLQPWMGSAAMAASSVSVVLSSLLLKCYTKPSAEKLERRLGEVRKHSSLSDVSVHIGMGDLRRPSPKLSLLDRIVNYSRVSINSLRSDKHSINSMALSEPDKHSLLVADAHCEEEFV</sequence>
<dbReference type="SFLD" id="SFLDF00027">
    <property type="entry name" value="p-type_atpase"/>
    <property type="match status" value="1"/>
</dbReference>
<feature type="transmembrane region" description="Helical" evidence="15">
    <location>
        <begin position="742"/>
        <end position="763"/>
    </location>
</feature>
<dbReference type="Pfam" id="PF00122">
    <property type="entry name" value="E1-E2_ATPase"/>
    <property type="match status" value="2"/>
</dbReference>
<feature type="region of interest" description="Disordered" evidence="16">
    <location>
        <begin position="260"/>
        <end position="279"/>
    </location>
</feature>
<dbReference type="InterPro" id="IPR044492">
    <property type="entry name" value="P_typ_ATPase_HD_dom"/>
</dbReference>
<feature type="transmembrane region" description="Helical" evidence="15">
    <location>
        <begin position="699"/>
        <end position="721"/>
    </location>
</feature>
<evidence type="ECO:0000256" key="15">
    <source>
        <dbReference type="RuleBase" id="RU362081"/>
    </source>
</evidence>
<evidence type="ECO:0000256" key="16">
    <source>
        <dbReference type="SAM" id="MobiDB-lite"/>
    </source>
</evidence>
<dbReference type="Gene3D" id="3.40.1110.10">
    <property type="entry name" value="Calcium-transporting ATPase, cytoplasmic domain N"/>
    <property type="match status" value="1"/>
</dbReference>
<keyword evidence="12" id="KW-0186">Copper</keyword>
<evidence type="ECO:0000313" key="19">
    <source>
        <dbReference type="Proteomes" id="UP000830375"/>
    </source>
</evidence>
<dbReference type="PROSITE" id="PS50846">
    <property type="entry name" value="HMA_2"/>
    <property type="match status" value="6"/>
</dbReference>
<dbReference type="SUPFAM" id="SSF81665">
    <property type="entry name" value="Calcium ATPase, transmembrane domain M"/>
    <property type="match status" value="1"/>
</dbReference>
<evidence type="ECO:0000256" key="14">
    <source>
        <dbReference type="ARBA" id="ARBA00023136"/>
    </source>
</evidence>
<feature type="transmembrane region" description="Helical" evidence="15">
    <location>
        <begin position="769"/>
        <end position="791"/>
    </location>
</feature>
<feature type="compositionally biased region" description="Low complexity" evidence="16">
    <location>
        <begin position="443"/>
        <end position="466"/>
    </location>
</feature>
<keyword evidence="9 15" id="KW-0067">ATP-binding</keyword>
<dbReference type="SUPFAM" id="SSF81653">
    <property type="entry name" value="Calcium ATPase, transduction domain A"/>
    <property type="match status" value="1"/>
</dbReference>
<dbReference type="InterPro" id="IPR017969">
    <property type="entry name" value="Heavy-metal-associated_CS"/>
</dbReference>
<accession>A0ABQ8M217</accession>
<dbReference type="Gene3D" id="3.40.50.1000">
    <property type="entry name" value="HAD superfamily/HAD-like"/>
    <property type="match status" value="1"/>
</dbReference>
<evidence type="ECO:0000256" key="10">
    <source>
        <dbReference type="ARBA" id="ARBA00022967"/>
    </source>
</evidence>
<proteinExistence type="inferred from homology"/>
<dbReference type="InterPro" id="IPR023214">
    <property type="entry name" value="HAD_sf"/>
</dbReference>
<evidence type="ECO:0000313" key="18">
    <source>
        <dbReference type="EMBL" id="KAI2656699.1"/>
    </source>
</evidence>
<feature type="domain" description="HMA" evidence="17">
    <location>
        <begin position="559"/>
        <end position="625"/>
    </location>
</feature>
<dbReference type="Gene3D" id="2.70.150.10">
    <property type="entry name" value="Calcium-transporting ATPase, cytoplasmic transduction domain A"/>
    <property type="match status" value="2"/>
</dbReference>
<dbReference type="PANTHER" id="PTHR46594">
    <property type="entry name" value="P-TYPE CATION-TRANSPORTING ATPASE"/>
    <property type="match status" value="1"/>
</dbReference>
<evidence type="ECO:0000256" key="5">
    <source>
        <dbReference type="ARBA" id="ARBA00022723"/>
    </source>
</evidence>
<dbReference type="Proteomes" id="UP000830375">
    <property type="component" value="Unassembled WGS sequence"/>
</dbReference>
<dbReference type="InterPro" id="IPR023299">
    <property type="entry name" value="ATPase_P-typ_cyto_dom_N"/>
</dbReference>
<dbReference type="InterPro" id="IPR018303">
    <property type="entry name" value="ATPase_P-typ_P_site"/>
</dbReference>
<keyword evidence="6" id="KW-0677">Repeat</keyword>
<dbReference type="CDD" id="cd00371">
    <property type="entry name" value="HMA"/>
    <property type="match status" value="6"/>
</dbReference>
<dbReference type="InterPro" id="IPR036412">
    <property type="entry name" value="HAD-like_sf"/>
</dbReference>
<feature type="domain" description="HMA" evidence="17">
    <location>
        <begin position="282"/>
        <end position="348"/>
    </location>
</feature>
<feature type="domain" description="HMA" evidence="17">
    <location>
        <begin position="366"/>
        <end position="432"/>
    </location>
</feature>
<dbReference type="Gene3D" id="3.30.70.100">
    <property type="match status" value="6"/>
</dbReference>
<dbReference type="SFLD" id="SFLDS00003">
    <property type="entry name" value="Haloacid_Dehalogenase"/>
    <property type="match status" value="1"/>
</dbReference>
<keyword evidence="10" id="KW-1278">Translocase</keyword>
<dbReference type="InterPro" id="IPR006121">
    <property type="entry name" value="HMA_dom"/>
</dbReference>
<dbReference type="SFLD" id="SFLDG00002">
    <property type="entry name" value="C1.7:_P-type_atpase_like"/>
    <property type="match status" value="1"/>
</dbReference>
<dbReference type="InterPro" id="IPR027256">
    <property type="entry name" value="P-typ_ATPase_IB"/>
</dbReference>
<evidence type="ECO:0000256" key="9">
    <source>
        <dbReference type="ARBA" id="ARBA00022840"/>
    </source>
</evidence>
<feature type="domain" description="HMA" evidence="17">
    <location>
        <begin position="483"/>
        <end position="549"/>
    </location>
</feature>
<dbReference type="EC" id="7.2.2.8" evidence="2"/>
<evidence type="ECO:0000256" key="2">
    <source>
        <dbReference type="ARBA" id="ARBA00012517"/>
    </source>
</evidence>
<keyword evidence="5 15" id="KW-0479">Metal-binding</keyword>
<dbReference type="InterPro" id="IPR008250">
    <property type="entry name" value="ATPase_P-typ_transduc_dom_A_sf"/>
</dbReference>
<dbReference type="PRINTS" id="PR00119">
    <property type="entry name" value="CATATPASE"/>
</dbReference>
<dbReference type="NCBIfam" id="TIGR01494">
    <property type="entry name" value="ATPase_P-type"/>
    <property type="match status" value="1"/>
</dbReference>
<evidence type="ECO:0000256" key="3">
    <source>
        <dbReference type="ARBA" id="ARBA00022448"/>
    </source>
</evidence>
<keyword evidence="3" id="KW-0813">Transport</keyword>
<dbReference type="Pfam" id="PF00702">
    <property type="entry name" value="Hydrolase"/>
    <property type="match status" value="1"/>
</dbReference>
<comment type="subcellular location">
    <subcellularLocation>
        <location evidence="1">Golgi apparatus</location>
        <location evidence="1">trans-Golgi network membrane</location>
        <topology evidence="1">Multi-pass membrane protein</topology>
    </subcellularLocation>
    <subcellularLocation>
        <location evidence="15">Membrane</location>
    </subcellularLocation>
</comment>
<feature type="domain" description="HMA" evidence="17">
    <location>
        <begin position="20"/>
        <end position="86"/>
    </location>
</feature>
<dbReference type="NCBIfam" id="TIGR00003">
    <property type="entry name" value="copper ion binding protein"/>
    <property type="match status" value="5"/>
</dbReference>
<feature type="transmembrane region" description="Helical" evidence="15">
    <location>
        <begin position="1381"/>
        <end position="1403"/>
    </location>
</feature>
<dbReference type="InterPro" id="IPR059000">
    <property type="entry name" value="ATPase_P-type_domA"/>
</dbReference>
<evidence type="ECO:0000256" key="6">
    <source>
        <dbReference type="ARBA" id="ARBA00022737"/>
    </source>
</evidence>
<dbReference type="InterPro" id="IPR001757">
    <property type="entry name" value="P_typ_ATPase"/>
</dbReference>
<dbReference type="SUPFAM" id="SSF56784">
    <property type="entry name" value="HAD-like"/>
    <property type="match status" value="1"/>
</dbReference>
<evidence type="ECO:0000259" key="17">
    <source>
        <dbReference type="PROSITE" id="PS50846"/>
    </source>
</evidence>
<keyword evidence="4 15" id="KW-0812">Transmembrane</keyword>
<reference evidence="18 19" key="1">
    <citation type="submission" date="2022-01" db="EMBL/GenBank/DDBJ databases">
        <title>A high-quality chromosome-level genome assembly of rohu carp, Labeo rohita.</title>
        <authorList>
            <person name="Arick M.A. II"/>
            <person name="Hsu C.-Y."/>
            <person name="Magbanua Z."/>
            <person name="Pechanova O."/>
            <person name="Grover C."/>
            <person name="Miller E."/>
            <person name="Thrash A."/>
            <person name="Ezzel L."/>
            <person name="Alam S."/>
            <person name="Benzie J."/>
            <person name="Hamilton M."/>
            <person name="Karsi A."/>
            <person name="Lawrence M.L."/>
            <person name="Peterson D.G."/>
        </authorList>
    </citation>
    <scope>NUCLEOTIDE SEQUENCE [LARGE SCALE GENOMIC DNA]</scope>
    <source>
        <strain evidence="19">BAU-BD-2019</strain>
        <tissue evidence="18">Blood</tissue>
    </source>
</reference>
<evidence type="ECO:0000256" key="11">
    <source>
        <dbReference type="ARBA" id="ARBA00022989"/>
    </source>
</evidence>